<dbReference type="Proteomes" id="UP001597079">
    <property type="component" value="Unassembled WGS sequence"/>
</dbReference>
<feature type="signal peptide" evidence="2">
    <location>
        <begin position="1"/>
        <end position="24"/>
    </location>
</feature>
<name>A0ABW4JIQ0_9BACL</name>
<feature type="compositionally biased region" description="Low complexity" evidence="1">
    <location>
        <begin position="439"/>
        <end position="450"/>
    </location>
</feature>
<proteinExistence type="predicted"/>
<evidence type="ECO:0000313" key="4">
    <source>
        <dbReference type="Proteomes" id="UP001597079"/>
    </source>
</evidence>
<evidence type="ECO:0000313" key="3">
    <source>
        <dbReference type="EMBL" id="MFD1676216.1"/>
    </source>
</evidence>
<feature type="region of interest" description="Disordered" evidence="1">
    <location>
        <begin position="425"/>
        <end position="450"/>
    </location>
</feature>
<gene>
    <name evidence="3" type="ORF">ACFSB2_16045</name>
</gene>
<dbReference type="RefSeq" id="WP_377944105.1">
    <property type="nucleotide sequence ID" value="NZ_JBHUCX010000044.1"/>
</dbReference>
<keyword evidence="2" id="KW-0732">Signal</keyword>
<accession>A0ABW4JIQ0</accession>
<keyword evidence="4" id="KW-1185">Reference proteome</keyword>
<evidence type="ECO:0000256" key="1">
    <source>
        <dbReference type="SAM" id="MobiDB-lite"/>
    </source>
</evidence>
<feature type="chain" id="PRO_5046951638" description="Copper amine oxidase-like N-terminal domain-containing protein" evidence="2">
    <location>
        <begin position="25"/>
        <end position="450"/>
    </location>
</feature>
<sequence>MKQWISGVAASLVVLGSAVPMAMAAPNKAALGSIALNNDTISQPYTLTKNGGTYMPVWYVIQALKKAGIQSKWNGHAWNLTSTNLPTPTTSSTSGSGNVAVFLNGVQIATIATVTAKDPASHGKTAYVDAESLTSILKQLNITSTASGKAWNLVTPDIQTLVNAFSNTQAAPQSQMTGSETEDIQLNLTSKGKSDPTFSGQPTNIDISTNIQVKTGTVDGEKAAYTSITMNLPADLTGVSGSGDDSASAVPQTIQEYLQGSKLWMNEGNGWTEETADEQLIQSLESQMPGQNMGFSALRQIQSSQSGDGYTYTATLDTSSLTKLLAPLLETVTSTASASGADTSGVSSSEMASILSTVLKQLKGSMQITVQPVNGQNVVTSEQLTMDMNLPISSLPIPAGGTDSSLASDIDSIGLHETMSMNYTYDDSTPFTPPADLNTSSDSTSDTGAQ</sequence>
<evidence type="ECO:0008006" key="5">
    <source>
        <dbReference type="Google" id="ProtNLM"/>
    </source>
</evidence>
<comment type="caution">
    <text evidence="3">The sequence shown here is derived from an EMBL/GenBank/DDBJ whole genome shotgun (WGS) entry which is preliminary data.</text>
</comment>
<organism evidence="3 4">
    <name type="scientific">Alicyclobacillus fodiniaquatilis</name>
    <dbReference type="NCBI Taxonomy" id="1661150"/>
    <lineage>
        <taxon>Bacteria</taxon>
        <taxon>Bacillati</taxon>
        <taxon>Bacillota</taxon>
        <taxon>Bacilli</taxon>
        <taxon>Bacillales</taxon>
        <taxon>Alicyclobacillaceae</taxon>
        <taxon>Alicyclobacillus</taxon>
    </lineage>
</organism>
<protein>
    <recommendedName>
        <fullName evidence="5">Copper amine oxidase-like N-terminal domain-containing protein</fullName>
    </recommendedName>
</protein>
<evidence type="ECO:0000256" key="2">
    <source>
        <dbReference type="SAM" id="SignalP"/>
    </source>
</evidence>
<reference evidence="4" key="1">
    <citation type="journal article" date="2019" name="Int. J. Syst. Evol. Microbiol.">
        <title>The Global Catalogue of Microorganisms (GCM) 10K type strain sequencing project: providing services to taxonomists for standard genome sequencing and annotation.</title>
        <authorList>
            <consortium name="The Broad Institute Genomics Platform"/>
            <consortium name="The Broad Institute Genome Sequencing Center for Infectious Disease"/>
            <person name="Wu L."/>
            <person name="Ma J."/>
        </authorList>
    </citation>
    <scope>NUCLEOTIDE SEQUENCE [LARGE SCALE GENOMIC DNA]</scope>
    <source>
        <strain evidence="4">CGMCC 1.12286</strain>
    </source>
</reference>
<dbReference type="EMBL" id="JBHUCX010000044">
    <property type="protein sequence ID" value="MFD1676216.1"/>
    <property type="molecule type" value="Genomic_DNA"/>
</dbReference>